<dbReference type="InterPro" id="IPR021373">
    <property type="entry name" value="DUF2993"/>
</dbReference>
<evidence type="ECO:0008006" key="3">
    <source>
        <dbReference type="Google" id="ProtNLM"/>
    </source>
</evidence>
<evidence type="ECO:0000313" key="1">
    <source>
        <dbReference type="EMBL" id="KST66438.1"/>
    </source>
</evidence>
<dbReference type="Proteomes" id="UP000053372">
    <property type="component" value="Unassembled WGS sequence"/>
</dbReference>
<keyword evidence="2" id="KW-1185">Reference proteome</keyword>
<accession>A0A0V7ZQF2</accession>
<dbReference type="OrthoDB" id="460303at2"/>
<comment type="caution">
    <text evidence="1">The sequence shown here is derived from an EMBL/GenBank/DDBJ whole genome shotgun (WGS) entry which is preliminary data.</text>
</comment>
<reference evidence="1 2" key="1">
    <citation type="journal article" date="2015" name="Genome Announc.">
        <title>Draft Genome of the Euendolithic (true boring) Cyanobacterium Mastigocoleus testarum strain BC008.</title>
        <authorList>
            <person name="Guida B.S."/>
            <person name="Garcia-Pichel F."/>
        </authorList>
    </citation>
    <scope>NUCLEOTIDE SEQUENCE [LARGE SCALE GENOMIC DNA]</scope>
    <source>
        <strain evidence="1 2">BC008</strain>
    </source>
</reference>
<sequence length="236" mass="26260">MSHNTSKKKKSRKIRVFTKVLTAALKLWLRSQVSQISQLELEIKANDGEILSGCIPWVSILASDAVYQGIHLTEVQLIAENIRINIGSVLKGQPLQLLETVRVFGELRIEESDLNASLPSTLLSAALNDVMTQILPEDIAKSKLTNWQKIIIEERKILLNGNLCKQSIYEQVDIVIGLSLLGSQKLQLSPIHITKSDENIIKNHTEYIDLGDDVDIQYLNLSKGILACKGTVNVNP</sequence>
<dbReference type="RefSeq" id="WP_027843418.1">
    <property type="nucleotide sequence ID" value="NZ_LMTZ01000096.1"/>
</dbReference>
<evidence type="ECO:0000313" key="2">
    <source>
        <dbReference type="Proteomes" id="UP000053372"/>
    </source>
</evidence>
<gene>
    <name evidence="1" type="ORF">BC008_42660</name>
</gene>
<protein>
    <recommendedName>
        <fullName evidence="3">DUF2993 domain-containing protein</fullName>
    </recommendedName>
</protein>
<dbReference type="Pfam" id="PF11209">
    <property type="entry name" value="LmeA"/>
    <property type="match status" value="1"/>
</dbReference>
<proteinExistence type="predicted"/>
<dbReference type="AlphaFoldDB" id="A0A0V7ZQF2"/>
<organism evidence="1 2">
    <name type="scientific">Mastigocoleus testarum BC008</name>
    <dbReference type="NCBI Taxonomy" id="371196"/>
    <lineage>
        <taxon>Bacteria</taxon>
        <taxon>Bacillati</taxon>
        <taxon>Cyanobacteriota</taxon>
        <taxon>Cyanophyceae</taxon>
        <taxon>Nostocales</taxon>
        <taxon>Hapalosiphonaceae</taxon>
        <taxon>Mastigocoleus</taxon>
    </lineage>
</organism>
<name>A0A0V7ZQF2_9CYAN</name>
<dbReference type="EMBL" id="LMTZ01000096">
    <property type="protein sequence ID" value="KST66438.1"/>
    <property type="molecule type" value="Genomic_DNA"/>
</dbReference>